<name>M0ZUJ7_SOLTU</name>
<organism evidence="2 3">
    <name type="scientific">Solanum tuberosum</name>
    <name type="common">Potato</name>
    <dbReference type="NCBI Taxonomy" id="4113"/>
    <lineage>
        <taxon>Eukaryota</taxon>
        <taxon>Viridiplantae</taxon>
        <taxon>Streptophyta</taxon>
        <taxon>Embryophyta</taxon>
        <taxon>Tracheophyta</taxon>
        <taxon>Spermatophyta</taxon>
        <taxon>Magnoliopsida</taxon>
        <taxon>eudicotyledons</taxon>
        <taxon>Gunneridae</taxon>
        <taxon>Pentapetalae</taxon>
        <taxon>asterids</taxon>
        <taxon>lamiids</taxon>
        <taxon>Solanales</taxon>
        <taxon>Solanaceae</taxon>
        <taxon>Solanoideae</taxon>
        <taxon>Solaneae</taxon>
        <taxon>Solanum</taxon>
    </lineage>
</organism>
<dbReference type="EnsemblPlants" id="PGSC0003DMT400008430">
    <property type="protein sequence ID" value="PGSC0003DMT400008430"/>
    <property type="gene ID" value="PGSC0003DMG400003256"/>
</dbReference>
<dbReference type="HOGENOM" id="CLU_2642823_0_0_1"/>
<dbReference type="Gramene" id="PGSC0003DMT400008430">
    <property type="protein sequence ID" value="PGSC0003DMT400008430"/>
    <property type="gene ID" value="PGSC0003DMG400003256"/>
</dbReference>
<feature type="region of interest" description="Disordered" evidence="1">
    <location>
        <begin position="22"/>
        <end position="77"/>
    </location>
</feature>
<evidence type="ECO:0000313" key="2">
    <source>
        <dbReference type="EnsemblPlants" id="PGSC0003DMT400008430"/>
    </source>
</evidence>
<reference evidence="2" key="2">
    <citation type="submission" date="2015-06" db="UniProtKB">
        <authorList>
            <consortium name="EnsemblPlants"/>
        </authorList>
    </citation>
    <scope>IDENTIFICATION</scope>
    <source>
        <strain evidence="2">DM1-3 516 R44</strain>
    </source>
</reference>
<dbReference type="AlphaFoldDB" id="M0ZUJ7"/>
<dbReference type="Proteomes" id="UP000011115">
    <property type="component" value="Unassembled WGS sequence"/>
</dbReference>
<proteinExistence type="predicted"/>
<dbReference type="InParanoid" id="M0ZUJ7"/>
<accession>M0ZUJ7</accession>
<sequence>MKILKFQVFEVLVKAWTLRRKKEQRRLKKNDEAEARASPSTLGDSPKGFTPPFVPVREALKEKDQKGDERSSWRFGQ</sequence>
<feature type="compositionally biased region" description="Basic and acidic residues" evidence="1">
    <location>
        <begin position="58"/>
        <end position="77"/>
    </location>
</feature>
<evidence type="ECO:0000256" key="1">
    <source>
        <dbReference type="SAM" id="MobiDB-lite"/>
    </source>
</evidence>
<evidence type="ECO:0000313" key="3">
    <source>
        <dbReference type="Proteomes" id="UP000011115"/>
    </source>
</evidence>
<keyword evidence="3" id="KW-1185">Reference proteome</keyword>
<protein>
    <submittedName>
        <fullName evidence="2">Uncharacterized protein</fullName>
    </submittedName>
</protein>
<reference evidence="3" key="1">
    <citation type="journal article" date="2011" name="Nature">
        <title>Genome sequence and analysis of the tuber crop potato.</title>
        <authorList>
            <consortium name="The Potato Genome Sequencing Consortium"/>
        </authorList>
    </citation>
    <scope>NUCLEOTIDE SEQUENCE [LARGE SCALE GENOMIC DNA]</scope>
    <source>
        <strain evidence="3">cv. DM1-3 516 R44</strain>
    </source>
</reference>
<dbReference type="PaxDb" id="4113-PGSC0003DMT400008430"/>